<proteinExistence type="predicted"/>
<sequence>MNQKTPHKKDIKLNDSDSENYREQECPKGFSQPKLNYLTRDLRPSKQDAELLASRLKEMSQLEDDVNLTFFIGHKKVRSFLSISKIQIWFTALILKCVLLHNGNKYASIPIAYVENIKTILNKIKYNEHNWFICVDLKLVNFLLGFQSGYTKYPSFLCLWDSRARQIHWKTNKWPLRDELTVGKANVISKPLVSGGGIILPPLHIKLGLCKQFVKALDKDGECFKYMCLFFPDISLEKIKAGVLTDLKSGGSSLGVNMSIKVHYLHSHLDKFPDNLGAYSDEQGERFYQDMKVMEERYQGVCHMMADYCWNLSRDLPEYTYKRKSKRLKFMKD</sequence>
<keyword evidence="3" id="KW-1185">Reference proteome</keyword>
<reference evidence="2 3" key="1">
    <citation type="submission" date="2022-01" db="EMBL/GenBank/DDBJ databases">
        <title>A chromosomal length assembly of Cordylochernes scorpioides.</title>
        <authorList>
            <person name="Zeh D."/>
            <person name="Zeh J."/>
        </authorList>
    </citation>
    <scope>NUCLEOTIDE SEQUENCE [LARGE SCALE GENOMIC DNA]</scope>
    <source>
        <strain evidence="2">IN4F17</strain>
        <tissue evidence="2">Whole Body</tissue>
    </source>
</reference>
<protein>
    <submittedName>
        <fullName evidence="2">Uncharacterized protein</fullName>
    </submittedName>
</protein>
<evidence type="ECO:0000313" key="2">
    <source>
        <dbReference type="EMBL" id="UYV68576.1"/>
    </source>
</evidence>
<evidence type="ECO:0000256" key="1">
    <source>
        <dbReference type="SAM" id="MobiDB-lite"/>
    </source>
</evidence>
<name>A0ABY6KID2_9ARAC</name>
<feature type="compositionally biased region" description="Basic residues" evidence="1">
    <location>
        <begin position="1"/>
        <end position="10"/>
    </location>
</feature>
<evidence type="ECO:0000313" key="3">
    <source>
        <dbReference type="Proteomes" id="UP001235939"/>
    </source>
</evidence>
<gene>
    <name evidence="2" type="ORF">LAZ67_6000124</name>
</gene>
<dbReference type="PANTHER" id="PTHR46114:SF1">
    <property type="entry name" value="ZAD DOMAIN-CONTAINING PROTEIN"/>
    <property type="match status" value="1"/>
</dbReference>
<dbReference type="PANTHER" id="PTHR46114">
    <property type="entry name" value="APPLE DOMAIN-CONTAINING PROTEIN"/>
    <property type="match status" value="1"/>
</dbReference>
<feature type="compositionally biased region" description="Basic and acidic residues" evidence="1">
    <location>
        <begin position="11"/>
        <end position="26"/>
    </location>
</feature>
<accession>A0ABY6KID2</accession>
<feature type="region of interest" description="Disordered" evidence="1">
    <location>
        <begin position="1"/>
        <end position="32"/>
    </location>
</feature>
<organism evidence="2 3">
    <name type="scientific">Cordylochernes scorpioides</name>
    <dbReference type="NCBI Taxonomy" id="51811"/>
    <lineage>
        <taxon>Eukaryota</taxon>
        <taxon>Metazoa</taxon>
        <taxon>Ecdysozoa</taxon>
        <taxon>Arthropoda</taxon>
        <taxon>Chelicerata</taxon>
        <taxon>Arachnida</taxon>
        <taxon>Pseudoscorpiones</taxon>
        <taxon>Cheliferoidea</taxon>
        <taxon>Chernetidae</taxon>
        <taxon>Cordylochernes</taxon>
    </lineage>
</organism>
<dbReference type="Proteomes" id="UP001235939">
    <property type="component" value="Chromosome 06"/>
</dbReference>
<dbReference type="EMBL" id="CP092868">
    <property type="protein sequence ID" value="UYV68576.1"/>
    <property type="molecule type" value="Genomic_DNA"/>
</dbReference>